<proteinExistence type="predicted"/>
<reference evidence="1 2" key="1">
    <citation type="submission" date="2018-06" db="EMBL/GenBank/DDBJ databases">
        <title>Mucibacter soli gen. nov., sp. nov., a new member of the family Chitinophagaceae producing mucin.</title>
        <authorList>
            <person name="Kim M.-K."/>
            <person name="Park S."/>
            <person name="Kim T.-S."/>
            <person name="Joung Y."/>
            <person name="Han J.-H."/>
            <person name="Kim S.B."/>
        </authorList>
    </citation>
    <scope>NUCLEOTIDE SEQUENCE [LARGE SCALE GENOMIC DNA]</scope>
    <source>
        <strain evidence="1 2">R1-15</strain>
    </source>
</reference>
<organism evidence="1 2">
    <name type="scientific">Taibaiella soli</name>
    <dbReference type="NCBI Taxonomy" id="1649169"/>
    <lineage>
        <taxon>Bacteria</taxon>
        <taxon>Pseudomonadati</taxon>
        <taxon>Bacteroidota</taxon>
        <taxon>Chitinophagia</taxon>
        <taxon>Chitinophagales</taxon>
        <taxon>Chitinophagaceae</taxon>
        <taxon>Taibaiella</taxon>
    </lineage>
</organism>
<dbReference type="EMBL" id="QKTW01000013">
    <property type="protein sequence ID" value="PZF73415.1"/>
    <property type="molecule type" value="Genomic_DNA"/>
</dbReference>
<dbReference type="AlphaFoldDB" id="A0A2W2AD91"/>
<gene>
    <name evidence="1" type="ORF">DN068_08470</name>
</gene>
<dbReference type="OrthoDB" id="849114at2"/>
<protein>
    <recommendedName>
        <fullName evidence="3">DUF4292 domain-containing protein</fullName>
    </recommendedName>
</protein>
<evidence type="ECO:0000313" key="2">
    <source>
        <dbReference type="Proteomes" id="UP000248745"/>
    </source>
</evidence>
<dbReference type="InterPro" id="IPR025634">
    <property type="entry name" value="DUF4292"/>
</dbReference>
<accession>A0A2W2AD91</accession>
<dbReference type="RefSeq" id="WP_110998478.1">
    <property type="nucleotide sequence ID" value="NZ_QKTW01000013.1"/>
</dbReference>
<keyword evidence="2" id="KW-1185">Reference proteome</keyword>
<dbReference type="Proteomes" id="UP000248745">
    <property type="component" value="Unassembled WGS sequence"/>
</dbReference>
<dbReference type="Pfam" id="PF14125">
    <property type="entry name" value="DUF4292"/>
    <property type="match status" value="1"/>
</dbReference>
<dbReference type="PROSITE" id="PS51257">
    <property type="entry name" value="PROKAR_LIPOPROTEIN"/>
    <property type="match status" value="1"/>
</dbReference>
<comment type="caution">
    <text evidence="1">The sequence shown here is derived from an EMBL/GenBank/DDBJ whole genome shotgun (WGS) entry which is preliminary data.</text>
</comment>
<evidence type="ECO:0008006" key="3">
    <source>
        <dbReference type="Google" id="ProtNLM"/>
    </source>
</evidence>
<name>A0A2W2AD91_9BACT</name>
<evidence type="ECO:0000313" key="1">
    <source>
        <dbReference type="EMBL" id="PZF73415.1"/>
    </source>
</evidence>
<sequence>MNRLIAGITMMMVLSGMAACKIGKKPVRKQVMQDTAVVQNPPLADTTVKRGDSIAAANPAKQLLIDSLQSVWKQEINFSTFSGKAKMHFEIKDEKQDVVANFRIKKDSAIWVAVNATVLSVQVARVYVTPDSFKLINYLQKYSMVMAISDAKKFLPADVDFSTLQNLIIGNALKSLSQPTDATDFGGTWSVQMEGADYVQQLTYNKSDSTMRSSQLRTKAANGPQAMIQYGNYEKKDERKFANSRAINTINGQEQYYIDMNFSNAVFDQPVDMPFTIPAKYTVK</sequence>